<dbReference type="EMBL" id="KN838564">
    <property type="protein sequence ID" value="KIK05045.1"/>
    <property type="molecule type" value="Genomic_DNA"/>
</dbReference>
<proteinExistence type="predicted"/>
<evidence type="ECO:0000313" key="3">
    <source>
        <dbReference type="Proteomes" id="UP000054477"/>
    </source>
</evidence>
<dbReference type="OrthoDB" id="3258400at2759"/>
<evidence type="ECO:0000256" key="1">
    <source>
        <dbReference type="SAM" id="MobiDB-lite"/>
    </source>
</evidence>
<organism evidence="2 3">
    <name type="scientific">Laccaria amethystina LaAM-08-1</name>
    <dbReference type="NCBI Taxonomy" id="1095629"/>
    <lineage>
        <taxon>Eukaryota</taxon>
        <taxon>Fungi</taxon>
        <taxon>Dikarya</taxon>
        <taxon>Basidiomycota</taxon>
        <taxon>Agaricomycotina</taxon>
        <taxon>Agaricomycetes</taxon>
        <taxon>Agaricomycetidae</taxon>
        <taxon>Agaricales</taxon>
        <taxon>Agaricineae</taxon>
        <taxon>Hydnangiaceae</taxon>
        <taxon>Laccaria</taxon>
    </lineage>
</organism>
<keyword evidence="3" id="KW-1185">Reference proteome</keyword>
<dbReference type="STRING" id="1095629.A0A0C9WZ46"/>
<evidence type="ECO:0000313" key="2">
    <source>
        <dbReference type="EMBL" id="KIK05045.1"/>
    </source>
</evidence>
<reference evidence="3" key="2">
    <citation type="submission" date="2015-01" db="EMBL/GenBank/DDBJ databases">
        <title>Evolutionary Origins and Diversification of the Mycorrhizal Mutualists.</title>
        <authorList>
            <consortium name="DOE Joint Genome Institute"/>
            <consortium name="Mycorrhizal Genomics Consortium"/>
            <person name="Kohler A."/>
            <person name="Kuo A."/>
            <person name="Nagy L.G."/>
            <person name="Floudas D."/>
            <person name="Copeland A."/>
            <person name="Barry K.W."/>
            <person name="Cichocki N."/>
            <person name="Veneault-Fourrey C."/>
            <person name="LaButti K."/>
            <person name="Lindquist E.A."/>
            <person name="Lipzen A."/>
            <person name="Lundell T."/>
            <person name="Morin E."/>
            <person name="Murat C."/>
            <person name="Riley R."/>
            <person name="Ohm R."/>
            <person name="Sun H."/>
            <person name="Tunlid A."/>
            <person name="Henrissat B."/>
            <person name="Grigoriev I.V."/>
            <person name="Hibbett D.S."/>
            <person name="Martin F."/>
        </authorList>
    </citation>
    <scope>NUCLEOTIDE SEQUENCE [LARGE SCALE GENOMIC DNA]</scope>
    <source>
        <strain evidence="3">LaAM-08-1</strain>
    </source>
</reference>
<protein>
    <submittedName>
        <fullName evidence="2">Uncharacterized protein</fullName>
    </submittedName>
</protein>
<dbReference type="AlphaFoldDB" id="A0A0C9WZ46"/>
<name>A0A0C9WZ46_9AGAR</name>
<sequence>MNDVLQVPRCSLAIPIPETYNNYTSYGIEQLPPPSPAYPWESIHPSETGLPLHAPVPSASQIPLLFDEYNLEAMHSVLYHAHPPTSSSATSATSSAGYQYPDATSFGPLPTSSTTTVTTNPACRAICEPQGTMLNPEFYISEPEQHIFPTPSELLSELALKDAEYLSPDPTGATSEELFNDSPVQAGGKPRHDSARKARRRATAKSVGFIPTDPDTISSHEKRRHYLECLEQYVMYLHQQFELLGAAPATLTRVSGYRGLGSRSIRTLLVHMQKSNRKLNIRTLSEEQKFLALRDAVYAKKIRDACAALPPGC</sequence>
<reference evidence="2 3" key="1">
    <citation type="submission" date="2014-04" db="EMBL/GenBank/DDBJ databases">
        <authorList>
            <consortium name="DOE Joint Genome Institute"/>
            <person name="Kuo A."/>
            <person name="Kohler A."/>
            <person name="Nagy L.G."/>
            <person name="Floudas D."/>
            <person name="Copeland A."/>
            <person name="Barry K.W."/>
            <person name="Cichocki N."/>
            <person name="Veneault-Fourrey C."/>
            <person name="LaButti K."/>
            <person name="Lindquist E.A."/>
            <person name="Lipzen A."/>
            <person name="Lundell T."/>
            <person name="Morin E."/>
            <person name="Murat C."/>
            <person name="Sun H."/>
            <person name="Tunlid A."/>
            <person name="Henrissat B."/>
            <person name="Grigoriev I.V."/>
            <person name="Hibbett D.S."/>
            <person name="Martin F."/>
            <person name="Nordberg H.P."/>
            <person name="Cantor M.N."/>
            <person name="Hua S.X."/>
        </authorList>
    </citation>
    <scope>NUCLEOTIDE SEQUENCE [LARGE SCALE GENOMIC DNA]</scope>
    <source>
        <strain evidence="2 3">LaAM-08-1</strain>
    </source>
</reference>
<accession>A0A0C9WZ46</accession>
<dbReference type="HOGENOM" id="CLU_062667_1_0_1"/>
<gene>
    <name evidence="2" type="ORF">K443DRAFT_4218</name>
</gene>
<dbReference type="Proteomes" id="UP000054477">
    <property type="component" value="Unassembled WGS sequence"/>
</dbReference>
<feature type="region of interest" description="Disordered" evidence="1">
    <location>
        <begin position="169"/>
        <end position="215"/>
    </location>
</feature>